<dbReference type="STRING" id="1777141.AWB80_03117"/>
<evidence type="ECO:0000313" key="2">
    <source>
        <dbReference type="Proteomes" id="UP000054911"/>
    </source>
</evidence>
<dbReference type="OrthoDB" id="9134172at2"/>
<dbReference type="EMBL" id="FCOE02000009">
    <property type="protein sequence ID" value="SAK65912.1"/>
    <property type="molecule type" value="Genomic_DNA"/>
</dbReference>
<organism evidence="1 2">
    <name type="scientific">Caballeronia pedi</name>
    <dbReference type="NCBI Taxonomy" id="1777141"/>
    <lineage>
        <taxon>Bacteria</taxon>
        <taxon>Pseudomonadati</taxon>
        <taxon>Pseudomonadota</taxon>
        <taxon>Betaproteobacteria</taxon>
        <taxon>Burkholderiales</taxon>
        <taxon>Burkholderiaceae</taxon>
        <taxon>Caballeronia</taxon>
    </lineage>
</organism>
<gene>
    <name evidence="1" type="ORF">AWB80_03117</name>
</gene>
<dbReference type="AlphaFoldDB" id="A0A158B767"/>
<dbReference type="Proteomes" id="UP000054911">
    <property type="component" value="Unassembled WGS sequence"/>
</dbReference>
<name>A0A158B767_9BURK</name>
<reference evidence="1" key="1">
    <citation type="submission" date="2016-01" db="EMBL/GenBank/DDBJ databases">
        <authorList>
            <person name="Peeters C."/>
        </authorList>
    </citation>
    <scope>NUCLEOTIDE SEQUENCE [LARGE SCALE GENOMIC DNA]</scope>
    <source>
        <strain evidence="1">LMG 29323</strain>
    </source>
</reference>
<evidence type="ECO:0000313" key="1">
    <source>
        <dbReference type="EMBL" id="SAK65912.1"/>
    </source>
</evidence>
<sequence>MNKIKAQTLLESADALAVADVVIQYGHYDADSKAHGDVYWRTFIHKLAQEAPNWKLPDLMQLAHS</sequence>
<accession>A0A158B767</accession>
<dbReference type="RefSeq" id="WP_061175587.1">
    <property type="nucleotide sequence ID" value="NZ_FCOE02000009.1"/>
</dbReference>
<keyword evidence="2" id="KW-1185">Reference proteome</keyword>
<protein>
    <submittedName>
        <fullName evidence="1">Uncharacterized protein</fullName>
    </submittedName>
</protein>
<proteinExistence type="predicted"/>
<comment type="caution">
    <text evidence="1">The sequence shown here is derived from an EMBL/GenBank/DDBJ whole genome shotgun (WGS) entry which is preliminary data.</text>
</comment>